<evidence type="ECO:0000313" key="8">
    <source>
        <dbReference type="EMBL" id="EAS43722.1"/>
    </source>
</evidence>
<dbReference type="SUPFAM" id="SSF111369">
    <property type="entry name" value="HlyD-like secretion proteins"/>
    <property type="match status" value="1"/>
</dbReference>
<dbReference type="RefSeq" id="WP_006231534.1">
    <property type="nucleotide sequence ID" value="NZ_CH724135.1"/>
</dbReference>
<feature type="domain" description="Multidrug resistance protein MdtA-like C-terminal permuted SH3" evidence="7">
    <location>
        <begin position="308"/>
        <end position="368"/>
    </location>
</feature>
<accession>Q1Z544</accession>
<dbReference type="Pfam" id="PF25967">
    <property type="entry name" value="RND-MFP_C"/>
    <property type="match status" value="1"/>
</dbReference>
<comment type="subcellular location">
    <subcellularLocation>
        <location evidence="1">Cell inner membrane</location>
        <topology evidence="1">Lipid-anchor</topology>
    </subcellularLocation>
</comment>
<evidence type="ECO:0000256" key="3">
    <source>
        <dbReference type="SAM" id="Coils"/>
    </source>
</evidence>
<dbReference type="GO" id="GO:0046677">
    <property type="term" value="P:response to antibiotic"/>
    <property type="evidence" value="ECO:0007669"/>
    <property type="project" value="TreeGrafter"/>
</dbReference>
<dbReference type="EMBL" id="AAPH01000009">
    <property type="protein sequence ID" value="EAS43722.1"/>
    <property type="molecule type" value="Genomic_DNA"/>
</dbReference>
<dbReference type="Gene3D" id="2.40.420.20">
    <property type="match status" value="1"/>
</dbReference>
<feature type="domain" description="Multidrug resistance protein MdtA-like alpha-helical hairpin" evidence="4">
    <location>
        <begin position="107"/>
        <end position="176"/>
    </location>
</feature>
<dbReference type="PROSITE" id="PS51257">
    <property type="entry name" value="PROKAR_LIPOPROTEIN"/>
    <property type="match status" value="1"/>
</dbReference>
<dbReference type="HOGENOM" id="CLU_018816_2_1_6"/>
<dbReference type="Gene3D" id="1.10.287.470">
    <property type="entry name" value="Helix hairpin bin"/>
    <property type="match status" value="1"/>
</dbReference>
<comment type="caution">
    <text evidence="8">The sequence shown here is derived from an EMBL/GenBank/DDBJ whole genome shotgun (WGS) entry which is preliminary data.</text>
</comment>
<evidence type="ECO:0000259" key="5">
    <source>
        <dbReference type="Pfam" id="PF25917"/>
    </source>
</evidence>
<dbReference type="NCBIfam" id="TIGR01730">
    <property type="entry name" value="RND_mfp"/>
    <property type="match status" value="1"/>
</dbReference>
<dbReference type="PANTHER" id="PTHR30158:SF3">
    <property type="entry name" value="MULTIDRUG EFFLUX PUMP SUBUNIT ACRA-RELATED"/>
    <property type="match status" value="1"/>
</dbReference>
<dbReference type="PANTHER" id="PTHR30158">
    <property type="entry name" value="ACRA/E-RELATED COMPONENT OF DRUG EFFLUX TRANSPORTER"/>
    <property type="match status" value="1"/>
</dbReference>
<dbReference type="InterPro" id="IPR058626">
    <property type="entry name" value="MdtA-like_b-barrel"/>
</dbReference>
<comment type="similarity">
    <text evidence="2">Belongs to the membrane fusion protein (MFP) (TC 8.A.1) family.</text>
</comment>
<feature type="domain" description="Multidrug resistance protein MdtA-like barrel-sandwich hybrid" evidence="5">
    <location>
        <begin position="68"/>
        <end position="209"/>
    </location>
</feature>
<dbReference type="GO" id="GO:0022857">
    <property type="term" value="F:transmembrane transporter activity"/>
    <property type="evidence" value="ECO:0007669"/>
    <property type="project" value="InterPro"/>
</dbReference>
<reference evidence="8 9" key="1">
    <citation type="submission" date="2006-03" db="EMBL/GenBank/DDBJ databases">
        <authorList>
            <person name="Bartlett D.H."/>
            <person name="Valle G."/>
            <person name="Lauro F.M."/>
            <person name="Vezzi A."/>
            <person name="Simonato F."/>
            <person name="Eloe E."/>
            <person name="Vitulo N."/>
            <person name="Stratton T.K."/>
            <person name="D'angelo M."/>
            <person name="Ferriera S."/>
            <person name="Johnson J."/>
            <person name="Kravitz S."/>
            <person name="Beeson K."/>
            <person name="Sutton G."/>
            <person name="Rogers Y."/>
            <person name="Friedman R."/>
            <person name="Frazier M."/>
            <person name="Venter J.C."/>
        </authorList>
    </citation>
    <scope>NUCLEOTIDE SEQUENCE [LARGE SCALE GENOMIC DNA]</scope>
    <source>
        <strain evidence="8 9">3TCK</strain>
    </source>
</reference>
<dbReference type="FunFam" id="2.40.420.20:FF:000001">
    <property type="entry name" value="Efflux RND transporter periplasmic adaptor subunit"/>
    <property type="match status" value="1"/>
</dbReference>
<protein>
    <submittedName>
        <fullName evidence="8">Acriflavin resistance protein A</fullName>
    </submittedName>
</protein>
<evidence type="ECO:0000259" key="6">
    <source>
        <dbReference type="Pfam" id="PF25944"/>
    </source>
</evidence>
<evidence type="ECO:0000259" key="4">
    <source>
        <dbReference type="Pfam" id="PF25876"/>
    </source>
</evidence>
<dbReference type="InterPro" id="IPR058627">
    <property type="entry name" value="MdtA-like_C"/>
</dbReference>
<feature type="domain" description="Multidrug resistance protein MdtA-like beta-barrel" evidence="6">
    <location>
        <begin position="213"/>
        <end position="300"/>
    </location>
</feature>
<dbReference type="InterPro" id="IPR058624">
    <property type="entry name" value="MdtA-like_HH"/>
</dbReference>
<dbReference type="Gene3D" id="2.40.30.170">
    <property type="match status" value="1"/>
</dbReference>
<dbReference type="OrthoDB" id="9800613at2"/>
<proteinExistence type="inferred from homology"/>
<organism evidence="8 9">
    <name type="scientific">Photobacterium profundum 3TCK</name>
    <dbReference type="NCBI Taxonomy" id="314280"/>
    <lineage>
        <taxon>Bacteria</taxon>
        <taxon>Pseudomonadati</taxon>
        <taxon>Pseudomonadota</taxon>
        <taxon>Gammaproteobacteria</taxon>
        <taxon>Vibrionales</taxon>
        <taxon>Vibrionaceae</taxon>
        <taxon>Photobacterium</taxon>
    </lineage>
</organism>
<dbReference type="Gene3D" id="2.40.50.100">
    <property type="match status" value="1"/>
</dbReference>
<evidence type="ECO:0000259" key="7">
    <source>
        <dbReference type="Pfam" id="PF25967"/>
    </source>
</evidence>
<feature type="coiled-coil region" evidence="3">
    <location>
        <begin position="107"/>
        <end position="165"/>
    </location>
</feature>
<dbReference type="Proteomes" id="UP000003789">
    <property type="component" value="Unassembled WGS sequence"/>
</dbReference>
<dbReference type="GO" id="GO:0005886">
    <property type="term" value="C:plasma membrane"/>
    <property type="evidence" value="ECO:0007669"/>
    <property type="project" value="UniProtKB-SubCell"/>
</dbReference>
<dbReference type="InterPro" id="IPR058625">
    <property type="entry name" value="MdtA-like_BSH"/>
</dbReference>
<dbReference type="InterPro" id="IPR006143">
    <property type="entry name" value="RND_pump_MFP"/>
</dbReference>
<dbReference type="Pfam" id="PF25876">
    <property type="entry name" value="HH_MFP_RND"/>
    <property type="match status" value="1"/>
</dbReference>
<evidence type="ECO:0000256" key="1">
    <source>
        <dbReference type="ARBA" id="ARBA00004519"/>
    </source>
</evidence>
<name>Q1Z544_9GAMM</name>
<dbReference type="Pfam" id="PF25944">
    <property type="entry name" value="Beta-barrel_RND"/>
    <property type="match status" value="1"/>
</dbReference>
<evidence type="ECO:0000313" key="9">
    <source>
        <dbReference type="Proteomes" id="UP000003789"/>
    </source>
</evidence>
<sequence length="389" mass="42738">MLKKNNKFNVITRSHILILLSIVLTGCDSKDPATQQQPQYDIGYTTIEPQNIELKDEMPGRTVASYQSEVRPQVGGIILEQLFSEGSLIKKGQPLYQIDPAPFKLNLKSAESDLRKTKANLTTARNKANRYARLVKEQAVSRQDYDDATSVYQQAQSDVASAEAAVANSKIDLNYTRVTSPIAGRVGRSTVTAGALVTANQTDPLVTVQTYDPMYVDLTASSGELLQFRRDLASGAYSRNEGELSDITLTLEDGSLYDRKGKILFSDININQTTGSFVLRLSFPNPDRILLPGMFIRASLPRGIVHGALLVPAKALTRTPKGAAQLHVIGDKDIVELRTVTTETLINNQWLITKGLQAGEKVIVEGIQFVRPKSPVTKSHEITDTPPEE</sequence>
<gene>
    <name evidence="8" type="ORF">P3TCK_18122</name>
</gene>
<evidence type="ECO:0000256" key="2">
    <source>
        <dbReference type="ARBA" id="ARBA00009477"/>
    </source>
</evidence>
<keyword evidence="3" id="KW-0175">Coiled coil</keyword>
<dbReference type="AlphaFoldDB" id="Q1Z544"/>
<dbReference type="Pfam" id="PF25917">
    <property type="entry name" value="BSH_RND"/>
    <property type="match status" value="1"/>
</dbReference>